<dbReference type="Gene3D" id="3.30.350.10">
    <property type="entry name" value="Subtilisin inhibitor-like"/>
    <property type="match status" value="1"/>
</dbReference>
<evidence type="ECO:0000256" key="3">
    <source>
        <dbReference type="ARBA" id="ARBA00011738"/>
    </source>
</evidence>
<keyword evidence="7" id="KW-1015">Disulfide bond</keyword>
<dbReference type="GO" id="GO:0004867">
    <property type="term" value="F:serine-type endopeptidase inhibitor activity"/>
    <property type="evidence" value="ECO:0007669"/>
    <property type="project" value="UniProtKB-KW"/>
</dbReference>
<comment type="similarity">
    <text evidence="2 8">Belongs to the protease inhibitor I16 (SSI) family.</text>
</comment>
<evidence type="ECO:0000313" key="11">
    <source>
        <dbReference type="EMBL" id="GDY31068.1"/>
    </source>
</evidence>
<dbReference type="SUPFAM" id="SSF55399">
    <property type="entry name" value="Subtilisin inhibitor"/>
    <property type="match status" value="1"/>
</dbReference>
<feature type="signal peptide" evidence="9">
    <location>
        <begin position="1"/>
        <end position="26"/>
    </location>
</feature>
<evidence type="ECO:0000256" key="1">
    <source>
        <dbReference type="ARBA" id="ARBA00004613"/>
    </source>
</evidence>
<dbReference type="EMBL" id="BJFL01000011">
    <property type="protein sequence ID" value="GDY31068.1"/>
    <property type="molecule type" value="Genomic_DNA"/>
</dbReference>
<dbReference type="OrthoDB" id="4567948at2"/>
<comment type="subunit">
    <text evidence="3">Homodimer.</text>
</comment>
<comment type="subcellular location">
    <subcellularLocation>
        <location evidence="1">Secreted</location>
    </subcellularLocation>
</comment>
<accession>A0A4D4J8S6</accession>
<keyword evidence="9" id="KW-0732">Signal</keyword>
<reference evidence="12" key="1">
    <citation type="submission" date="2019-04" db="EMBL/GenBank/DDBJ databases">
        <title>Draft genome sequence of Pseudonocardiaceae bacterium SL3-2-4.</title>
        <authorList>
            <person name="Ningsih F."/>
            <person name="Yokota A."/>
            <person name="Sakai Y."/>
            <person name="Nanatani K."/>
            <person name="Yabe S."/>
            <person name="Oetari A."/>
            <person name="Sjamsuridzal W."/>
        </authorList>
    </citation>
    <scope>NUCLEOTIDE SEQUENCE [LARGE SCALE GENOMIC DNA]</scope>
    <source>
        <strain evidence="12">SL3-2-4</strain>
    </source>
</reference>
<sequence length="133" mass="14286">MSRLRLLIAFAVAATAAVLATPSAAAAPAPTEPARDSVLVLTVAPSQQPARHRVLRCSPTGGDHPYAAQACAELDAVHGDPGELRSQPRPCPFIYRPVTATAEGYWLGRPVRFQQTYPNDCVMLTRTGSVFRF</sequence>
<keyword evidence="12" id="KW-1185">Reference proteome</keyword>
<evidence type="ECO:0000256" key="4">
    <source>
        <dbReference type="ARBA" id="ARBA00022525"/>
    </source>
</evidence>
<evidence type="ECO:0000256" key="5">
    <source>
        <dbReference type="ARBA" id="ARBA00022690"/>
    </source>
</evidence>
<dbReference type="PRINTS" id="PR00294">
    <property type="entry name" value="SSBTLNINHBTR"/>
</dbReference>
<organism evidence="11 12">
    <name type="scientific">Gandjariella thermophila</name>
    <dbReference type="NCBI Taxonomy" id="1931992"/>
    <lineage>
        <taxon>Bacteria</taxon>
        <taxon>Bacillati</taxon>
        <taxon>Actinomycetota</taxon>
        <taxon>Actinomycetes</taxon>
        <taxon>Pseudonocardiales</taxon>
        <taxon>Pseudonocardiaceae</taxon>
        <taxon>Gandjariella</taxon>
    </lineage>
</organism>
<dbReference type="InterPro" id="IPR023549">
    <property type="entry name" value="Subtilisin_inhibitor"/>
</dbReference>
<evidence type="ECO:0000256" key="8">
    <source>
        <dbReference type="RuleBase" id="RU003471"/>
    </source>
</evidence>
<evidence type="ECO:0000313" key="12">
    <source>
        <dbReference type="Proteomes" id="UP000298860"/>
    </source>
</evidence>
<proteinExistence type="inferred from homology"/>
<comment type="caution">
    <text evidence="11">The sequence shown here is derived from an EMBL/GenBank/DDBJ whole genome shotgun (WGS) entry which is preliminary data.</text>
</comment>
<evidence type="ECO:0000256" key="7">
    <source>
        <dbReference type="ARBA" id="ARBA00023157"/>
    </source>
</evidence>
<feature type="chain" id="PRO_5020980859" description="Subtilisin inhibitor domain-containing protein" evidence="9">
    <location>
        <begin position="27"/>
        <end position="133"/>
    </location>
</feature>
<protein>
    <recommendedName>
        <fullName evidence="10">Subtilisin inhibitor domain-containing protein</fullName>
    </recommendedName>
</protein>
<evidence type="ECO:0000256" key="9">
    <source>
        <dbReference type="SAM" id="SignalP"/>
    </source>
</evidence>
<evidence type="ECO:0000259" key="10">
    <source>
        <dbReference type="Pfam" id="PF00720"/>
    </source>
</evidence>
<dbReference type="InterPro" id="IPR000691">
    <property type="entry name" value="Prot_inh_I16_SSI"/>
</dbReference>
<evidence type="ECO:0000256" key="2">
    <source>
        <dbReference type="ARBA" id="ARBA00010472"/>
    </source>
</evidence>
<dbReference type="PROSITE" id="PS00999">
    <property type="entry name" value="SSI"/>
    <property type="match status" value="1"/>
</dbReference>
<name>A0A4D4J8S6_9PSEU</name>
<keyword evidence="6 8" id="KW-0722">Serine protease inhibitor</keyword>
<gene>
    <name evidence="11" type="ORF">GTS_27010</name>
</gene>
<feature type="domain" description="Subtilisin inhibitor" evidence="10">
    <location>
        <begin position="37"/>
        <end position="119"/>
    </location>
</feature>
<dbReference type="InterPro" id="IPR020054">
    <property type="entry name" value="Prot_inh_SSI_I16_CS"/>
</dbReference>
<dbReference type="GO" id="GO:0005576">
    <property type="term" value="C:extracellular region"/>
    <property type="evidence" value="ECO:0007669"/>
    <property type="project" value="UniProtKB-SubCell"/>
</dbReference>
<dbReference type="InterPro" id="IPR036819">
    <property type="entry name" value="Subtilisin_inhibitor-like_sf"/>
</dbReference>
<keyword evidence="4" id="KW-0964">Secreted</keyword>
<dbReference type="RefSeq" id="WP_137814158.1">
    <property type="nucleotide sequence ID" value="NZ_BJFL01000011.1"/>
</dbReference>
<evidence type="ECO:0000256" key="6">
    <source>
        <dbReference type="ARBA" id="ARBA00022900"/>
    </source>
</evidence>
<dbReference type="Pfam" id="PF00720">
    <property type="entry name" value="SSI"/>
    <property type="match status" value="1"/>
</dbReference>
<dbReference type="AlphaFoldDB" id="A0A4D4J8S6"/>
<keyword evidence="5 8" id="KW-0646">Protease inhibitor</keyword>
<dbReference type="Proteomes" id="UP000298860">
    <property type="component" value="Unassembled WGS sequence"/>
</dbReference>